<dbReference type="EMBL" id="JABBWD010000007">
    <property type="protein sequence ID" value="KAG1780969.1"/>
    <property type="molecule type" value="Genomic_DNA"/>
</dbReference>
<evidence type="ECO:0000313" key="3">
    <source>
        <dbReference type="Proteomes" id="UP000714275"/>
    </source>
</evidence>
<protein>
    <submittedName>
        <fullName evidence="2">Uncharacterized protein</fullName>
    </submittedName>
</protein>
<dbReference type="AlphaFoldDB" id="A0A9P7A209"/>
<dbReference type="Proteomes" id="UP000714275">
    <property type="component" value="Unassembled WGS sequence"/>
</dbReference>
<gene>
    <name evidence="2" type="ORF">EV702DRAFT_1193804</name>
</gene>
<proteinExistence type="predicted"/>
<feature type="compositionally biased region" description="Basic residues" evidence="1">
    <location>
        <begin position="128"/>
        <end position="139"/>
    </location>
</feature>
<comment type="caution">
    <text evidence="2">The sequence shown here is derived from an EMBL/GenBank/DDBJ whole genome shotgun (WGS) entry which is preliminary data.</text>
</comment>
<organism evidence="2 3">
    <name type="scientific">Suillus placidus</name>
    <dbReference type="NCBI Taxonomy" id="48579"/>
    <lineage>
        <taxon>Eukaryota</taxon>
        <taxon>Fungi</taxon>
        <taxon>Dikarya</taxon>
        <taxon>Basidiomycota</taxon>
        <taxon>Agaricomycotina</taxon>
        <taxon>Agaricomycetes</taxon>
        <taxon>Agaricomycetidae</taxon>
        <taxon>Boletales</taxon>
        <taxon>Suillineae</taxon>
        <taxon>Suillaceae</taxon>
        <taxon>Suillus</taxon>
    </lineage>
</organism>
<feature type="region of interest" description="Disordered" evidence="1">
    <location>
        <begin position="118"/>
        <end position="139"/>
    </location>
</feature>
<reference evidence="2" key="1">
    <citation type="journal article" date="2020" name="New Phytol.">
        <title>Comparative genomics reveals dynamic genome evolution in host specialist ectomycorrhizal fungi.</title>
        <authorList>
            <person name="Lofgren L.A."/>
            <person name="Nguyen N.H."/>
            <person name="Vilgalys R."/>
            <person name="Ruytinx J."/>
            <person name="Liao H.L."/>
            <person name="Branco S."/>
            <person name="Kuo A."/>
            <person name="LaButti K."/>
            <person name="Lipzen A."/>
            <person name="Andreopoulos W."/>
            <person name="Pangilinan J."/>
            <person name="Riley R."/>
            <person name="Hundley H."/>
            <person name="Na H."/>
            <person name="Barry K."/>
            <person name="Grigoriev I.V."/>
            <person name="Stajich J.E."/>
            <person name="Kennedy P.G."/>
        </authorList>
    </citation>
    <scope>NUCLEOTIDE SEQUENCE</scope>
    <source>
        <strain evidence="2">DOB743</strain>
    </source>
</reference>
<evidence type="ECO:0000256" key="1">
    <source>
        <dbReference type="SAM" id="MobiDB-lite"/>
    </source>
</evidence>
<feature type="region of interest" description="Disordered" evidence="1">
    <location>
        <begin position="79"/>
        <end position="106"/>
    </location>
</feature>
<accession>A0A9P7A209</accession>
<keyword evidence="3" id="KW-1185">Reference proteome</keyword>
<evidence type="ECO:0000313" key="2">
    <source>
        <dbReference type="EMBL" id="KAG1780969.1"/>
    </source>
</evidence>
<name>A0A9P7A209_9AGAM</name>
<sequence>MDQDGLGTGGSLKREFLMENNPSFEPSPFFHACHPILEEWCQAIRDALKDERDLSHDEIVFTPSPPTAMQLPRCSTRNNQIVSSSLVPPPTPAHSGPLPSTSGPSVALSSFVLLPPPSPPVLSNRLCHSLRKKKHPSST</sequence>
<dbReference type="OrthoDB" id="10548082at2759"/>